<dbReference type="InterPro" id="IPR005946">
    <property type="entry name" value="Rib-P_diPkinase"/>
</dbReference>
<dbReference type="SMART" id="SM01400">
    <property type="entry name" value="Pribosyltran_N"/>
    <property type="match status" value="1"/>
</dbReference>
<dbReference type="NCBIfam" id="NF005537">
    <property type="entry name" value="PRK07199.1"/>
    <property type="match status" value="1"/>
</dbReference>
<accession>A0A5C6XBM6</accession>
<dbReference type="InterPro" id="IPR029057">
    <property type="entry name" value="PRTase-like"/>
</dbReference>
<evidence type="ECO:0000256" key="2">
    <source>
        <dbReference type="ARBA" id="ARBA00022679"/>
    </source>
</evidence>
<dbReference type="Pfam" id="PF13793">
    <property type="entry name" value="Pribosyltran_N"/>
    <property type="match status" value="1"/>
</dbReference>
<dbReference type="InterPro" id="IPR000836">
    <property type="entry name" value="PRTase_dom"/>
</dbReference>
<proteinExistence type="inferred from homology"/>
<dbReference type="OrthoDB" id="9777067at2"/>
<evidence type="ECO:0000259" key="10">
    <source>
        <dbReference type="Pfam" id="PF13793"/>
    </source>
</evidence>
<dbReference type="Pfam" id="PF00156">
    <property type="entry name" value="Pribosyltran"/>
    <property type="match status" value="1"/>
</dbReference>
<evidence type="ECO:0000256" key="7">
    <source>
        <dbReference type="ARBA" id="ARBA00049535"/>
    </source>
</evidence>
<comment type="catalytic activity">
    <reaction evidence="7">
        <text>D-ribose 5-phosphate + ATP = 5-phospho-alpha-D-ribose 1-diphosphate + AMP + H(+)</text>
        <dbReference type="Rhea" id="RHEA:15609"/>
        <dbReference type="ChEBI" id="CHEBI:15378"/>
        <dbReference type="ChEBI" id="CHEBI:30616"/>
        <dbReference type="ChEBI" id="CHEBI:58017"/>
        <dbReference type="ChEBI" id="CHEBI:78346"/>
        <dbReference type="ChEBI" id="CHEBI:456215"/>
        <dbReference type="EC" id="2.7.6.1"/>
    </reaction>
</comment>
<comment type="caution">
    <text evidence="11">The sequence shown here is derived from an EMBL/GenBank/DDBJ whole genome shotgun (WGS) entry which is preliminary data.</text>
</comment>
<evidence type="ECO:0000256" key="5">
    <source>
        <dbReference type="ARBA" id="ARBA00022777"/>
    </source>
</evidence>
<sequence length="296" mass="32377">MKALIVAAPSDRPLAEHVAAHLDAELARVEVRAFPDEETYVRIDSEVADRHVIIVANLVRPNARILPALFLAETARELSPASIGLATPYLPYMRQDARFEPGEGLTSQYFGSLISRSFDWLVTIDPHLHRYQSLDECYAIPSKVAESAGPIARWIAENVERPLVVGPDEESFQWVSAVAQRAGLPSVIMDKIRHGDRDVQVTGAGLPPWTDQTPVILDDIISTGRTMVETVRLLREAGLKPPVCVGVHALFVGDAYQILRGAGVERVVTCNTVSHLSNEIDVIGELARGIGELIAL</sequence>
<evidence type="ECO:0000313" key="12">
    <source>
        <dbReference type="Proteomes" id="UP000321046"/>
    </source>
</evidence>
<reference evidence="11 12" key="1">
    <citation type="submission" date="2019-08" db="EMBL/GenBank/DDBJ databases">
        <title>Bradymonadales sp. TMQ2.</title>
        <authorList>
            <person name="Liang Q."/>
        </authorList>
    </citation>
    <scope>NUCLEOTIDE SEQUENCE [LARGE SCALE GENOMIC DNA]</scope>
    <source>
        <strain evidence="11 12">TMQ2</strain>
    </source>
</reference>
<dbReference type="GO" id="GO:0004749">
    <property type="term" value="F:ribose phosphate diphosphokinase activity"/>
    <property type="evidence" value="ECO:0007669"/>
    <property type="project" value="UniProtKB-EC"/>
</dbReference>
<dbReference type="PANTHER" id="PTHR10210">
    <property type="entry name" value="RIBOSE-PHOSPHATE DIPHOSPHOKINASE FAMILY MEMBER"/>
    <property type="match status" value="1"/>
</dbReference>
<dbReference type="InterPro" id="IPR029099">
    <property type="entry name" value="Pribosyltran_N"/>
</dbReference>
<dbReference type="GO" id="GO:0006164">
    <property type="term" value="P:purine nucleotide biosynthetic process"/>
    <property type="evidence" value="ECO:0007669"/>
    <property type="project" value="TreeGrafter"/>
</dbReference>
<evidence type="ECO:0000256" key="6">
    <source>
        <dbReference type="ARBA" id="ARBA00022840"/>
    </source>
</evidence>
<comment type="similarity">
    <text evidence="8">Belongs to the ribose-phosphate pyrophosphokinase family.</text>
</comment>
<dbReference type="GO" id="GO:0002189">
    <property type="term" value="C:ribose phosphate diphosphokinase complex"/>
    <property type="evidence" value="ECO:0007669"/>
    <property type="project" value="TreeGrafter"/>
</dbReference>
<organism evidence="11 12">
    <name type="scientific">Lujinxingia vulgaris</name>
    <dbReference type="NCBI Taxonomy" id="2600176"/>
    <lineage>
        <taxon>Bacteria</taxon>
        <taxon>Deltaproteobacteria</taxon>
        <taxon>Bradymonadales</taxon>
        <taxon>Lujinxingiaceae</taxon>
        <taxon>Lujinxingia</taxon>
    </lineage>
</organism>
<keyword evidence="3 8" id="KW-0545">Nucleotide biosynthesis</keyword>
<evidence type="ECO:0000313" key="11">
    <source>
        <dbReference type="EMBL" id="TXD34545.1"/>
    </source>
</evidence>
<evidence type="ECO:0000256" key="1">
    <source>
        <dbReference type="ARBA" id="ARBA00013247"/>
    </source>
</evidence>
<dbReference type="NCBIfam" id="TIGR01251">
    <property type="entry name" value="ribP_PPkin"/>
    <property type="match status" value="1"/>
</dbReference>
<dbReference type="SUPFAM" id="SSF53271">
    <property type="entry name" value="PRTase-like"/>
    <property type="match status" value="2"/>
</dbReference>
<evidence type="ECO:0000256" key="3">
    <source>
        <dbReference type="ARBA" id="ARBA00022727"/>
    </source>
</evidence>
<dbReference type="GO" id="GO:0000287">
    <property type="term" value="F:magnesium ion binding"/>
    <property type="evidence" value="ECO:0007669"/>
    <property type="project" value="InterPro"/>
</dbReference>
<feature type="domain" description="Phosphoribosyltransferase" evidence="9">
    <location>
        <begin position="151"/>
        <end position="271"/>
    </location>
</feature>
<dbReference type="CDD" id="cd06223">
    <property type="entry name" value="PRTases_typeI"/>
    <property type="match status" value="1"/>
</dbReference>
<keyword evidence="5 11" id="KW-0418">Kinase</keyword>
<evidence type="ECO:0000256" key="8">
    <source>
        <dbReference type="RuleBase" id="RU004324"/>
    </source>
</evidence>
<dbReference type="AlphaFoldDB" id="A0A5C6XBM6"/>
<dbReference type="GO" id="GO:0006015">
    <property type="term" value="P:5-phosphoribose 1-diphosphate biosynthetic process"/>
    <property type="evidence" value="ECO:0007669"/>
    <property type="project" value="TreeGrafter"/>
</dbReference>
<protein>
    <recommendedName>
        <fullName evidence="1">ribose-phosphate diphosphokinase</fullName>
        <ecNumber evidence="1">2.7.6.1</ecNumber>
    </recommendedName>
</protein>
<evidence type="ECO:0000259" key="9">
    <source>
        <dbReference type="Pfam" id="PF00156"/>
    </source>
</evidence>
<dbReference type="GO" id="GO:0005524">
    <property type="term" value="F:ATP binding"/>
    <property type="evidence" value="ECO:0007669"/>
    <property type="project" value="UniProtKB-KW"/>
</dbReference>
<dbReference type="EMBL" id="VOSL01000054">
    <property type="protein sequence ID" value="TXD34545.1"/>
    <property type="molecule type" value="Genomic_DNA"/>
</dbReference>
<dbReference type="EC" id="2.7.6.1" evidence="1"/>
<feature type="domain" description="Ribose-phosphate pyrophosphokinase N-terminal" evidence="10">
    <location>
        <begin position="5"/>
        <end position="114"/>
    </location>
</feature>
<keyword evidence="6" id="KW-0067">ATP-binding</keyword>
<dbReference type="GO" id="GO:0016301">
    <property type="term" value="F:kinase activity"/>
    <property type="evidence" value="ECO:0007669"/>
    <property type="project" value="UniProtKB-KW"/>
</dbReference>
<keyword evidence="4" id="KW-0547">Nucleotide-binding</keyword>
<dbReference type="Gene3D" id="3.40.50.2020">
    <property type="match status" value="2"/>
</dbReference>
<evidence type="ECO:0000256" key="4">
    <source>
        <dbReference type="ARBA" id="ARBA00022741"/>
    </source>
</evidence>
<dbReference type="RefSeq" id="WP_146974926.1">
    <property type="nucleotide sequence ID" value="NZ_VOSL01000054.1"/>
</dbReference>
<dbReference type="GO" id="GO:0005737">
    <property type="term" value="C:cytoplasm"/>
    <property type="evidence" value="ECO:0007669"/>
    <property type="project" value="TreeGrafter"/>
</dbReference>
<name>A0A5C6XBM6_9DELT</name>
<keyword evidence="2" id="KW-0808">Transferase</keyword>
<gene>
    <name evidence="11" type="ORF">FRC96_13065</name>
</gene>
<dbReference type="Proteomes" id="UP000321046">
    <property type="component" value="Unassembled WGS sequence"/>
</dbReference>
<dbReference type="PANTHER" id="PTHR10210:SF32">
    <property type="entry name" value="RIBOSE-PHOSPHATE PYROPHOSPHOKINASE 2"/>
    <property type="match status" value="1"/>
</dbReference>